<dbReference type="EMBL" id="DF237059">
    <property type="protein sequence ID" value="GAQ82403.1"/>
    <property type="molecule type" value="Genomic_DNA"/>
</dbReference>
<feature type="transmembrane region" description="Helical" evidence="7">
    <location>
        <begin position="368"/>
        <end position="389"/>
    </location>
</feature>
<dbReference type="OrthoDB" id="655540at2759"/>
<feature type="transmembrane region" description="Helical" evidence="7">
    <location>
        <begin position="428"/>
        <end position="451"/>
    </location>
</feature>
<sequence length="531" mass="57880">MVDTSPPNGMAGGSNSAPDEESGSYTPPSSYPPGNSSEASAHEPVLETLHSPAKEAGPLLMRQGSQIDRSPSLALRMHKGHARTLILSGWQSGVFGSCCNMSSTILGTGILALPLTGVWLGLIPMISMLLILAVANAYSCRLLLLVGAFTRSYTFEDATERAMGPRTRSFLDVCIFTRSLIVLASILIFTSDFLFSLGNALVHWLGLGIILDKNLLIIVVTALVIYPLALMRSMNSLALFSCFKLVCLWLFAAVVVYLSVENMAAGKQGQYKVVASPSWHWLRALPIAAFSYHSHVNLFPIYAEVKAATLRKGSQMITSAYILCSILFILVATFGYLQFPESTYGNFLRNFDDVMGDFNGDIIHVLRASFLVVTVFTFPMQLFAARIALHALAWPHQEKMSAFQSFGITTLMTAGALLVSLVTDDVALVLGIGGSIFTSYISMILPAQIYLRVLNMRAQKDGGLLDPCDRWTDNVDLERLVNDEAETQVASAFEIAMRPEQIKYEMVKASVLLLTGLVVGVVGFGATLWFR</sequence>
<evidence type="ECO:0000256" key="5">
    <source>
        <dbReference type="ARBA" id="ARBA00023136"/>
    </source>
</evidence>
<feature type="transmembrane region" description="Helical" evidence="7">
    <location>
        <begin position="320"/>
        <end position="339"/>
    </location>
</feature>
<feature type="transmembrane region" description="Helical" evidence="7">
    <location>
        <begin position="85"/>
        <end position="113"/>
    </location>
</feature>
<accession>A0A1Y1HW56</accession>
<name>A0A1Y1HW56_KLENI</name>
<feature type="compositionally biased region" description="Low complexity" evidence="6">
    <location>
        <begin position="23"/>
        <end position="37"/>
    </location>
</feature>
<proteinExistence type="predicted"/>
<evidence type="ECO:0000256" key="1">
    <source>
        <dbReference type="ARBA" id="ARBA00004141"/>
    </source>
</evidence>
<protein>
    <submittedName>
        <fullName evidence="9">Amino acid transporter protein</fullName>
    </submittedName>
</protein>
<organism evidence="9 10">
    <name type="scientific">Klebsormidium nitens</name>
    <name type="common">Green alga</name>
    <name type="synonym">Ulothrix nitens</name>
    <dbReference type="NCBI Taxonomy" id="105231"/>
    <lineage>
        <taxon>Eukaryota</taxon>
        <taxon>Viridiplantae</taxon>
        <taxon>Streptophyta</taxon>
        <taxon>Klebsormidiophyceae</taxon>
        <taxon>Klebsormidiales</taxon>
        <taxon>Klebsormidiaceae</taxon>
        <taxon>Klebsormidium</taxon>
    </lineage>
</organism>
<feature type="transmembrane region" description="Helical" evidence="7">
    <location>
        <begin position="401"/>
        <end position="422"/>
    </location>
</feature>
<feature type="region of interest" description="Disordered" evidence="6">
    <location>
        <begin position="1"/>
        <end position="43"/>
    </location>
</feature>
<evidence type="ECO:0000256" key="2">
    <source>
        <dbReference type="ARBA" id="ARBA00022692"/>
    </source>
</evidence>
<keyword evidence="4 7" id="KW-1133">Transmembrane helix</keyword>
<dbReference type="GO" id="GO:0031090">
    <property type="term" value="C:organelle membrane"/>
    <property type="evidence" value="ECO:0007669"/>
    <property type="project" value="UniProtKB-ARBA"/>
</dbReference>
<evidence type="ECO:0000313" key="9">
    <source>
        <dbReference type="EMBL" id="GAQ82403.1"/>
    </source>
</evidence>
<keyword evidence="2 7" id="KW-0812">Transmembrane</keyword>
<dbReference type="OMA" id="YICHQLI"/>
<evidence type="ECO:0000313" key="10">
    <source>
        <dbReference type="Proteomes" id="UP000054558"/>
    </source>
</evidence>
<evidence type="ECO:0000259" key="8">
    <source>
        <dbReference type="Pfam" id="PF01490"/>
    </source>
</evidence>
<evidence type="ECO:0000256" key="3">
    <source>
        <dbReference type="ARBA" id="ARBA00022970"/>
    </source>
</evidence>
<dbReference type="STRING" id="105231.A0A1Y1HW56"/>
<evidence type="ECO:0000256" key="4">
    <source>
        <dbReference type="ARBA" id="ARBA00022989"/>
    </source>
</evidence>
<feature type="transmembrane region" description="Helical" evidence="7">
    <location>
        <begin position="237"/>
        <end position="260"/>
    </location>
</feature>
<feature type="transmembrane region" description="Helical" evidence="7">
    <location>
        <begin position="119"/>
        <end position="149"/>
    </location>
</feature>
<dbReference type="PANTHER" id="PTHR22950">
    <property type="entry name" value="AMINO ACID TRANSPORTER"/>
    <property type="match status" value="1"/>
</dbReference>
<feature type="transmembrane region" description="Helical" evidence="7">
    <location>
        <begin position="170"/>
        <end position="189"/>
    </location>
</feature>
<dbReference type="AlphaFoldDB" id="A0A1Y1HW56"/>
<dbReference type="GO" id="GO:0003333">
    <property type="term" value="P:amino acid transmembrane transport"/>
    <property type="evidence" value="ECO:0000318"/>
    <property type="project" value="GO_Central"/>
</dbReference>
<keyword evidence="10" id="KW-1185">Reference proteome</keyword>
<evidence type="ECO:0000256" key="7">
    <source>
        <dbReference type="SAM" id="Phobius"/>
    </source>
</evidence>
<evidence type="ECO:0000256" key="6">
    <source>
        <dbReference type="SAM" id="MobiDB-lite"/>
    </source>
</evidence>
<feature type="transmembrane region" description="Helical" evidence="7">
    <location>
        <begin position="511"/>
        <end position="530"/>
    </location>
</feature>
<dbReference type="PANTHER" id="PTHR22950:SF682">
    <property type="entry name" value="TRANSMEMBRANE AMINO ACID TRANSPORTER FAMILY PROTEIN"/>
    <property type="match status" value="1"/>
</dbReference>
<feature type="transmembrane region" description="Helical" evidence="7">
    <location>
        <begin position="201"/>
        <end position="225"/>
    </location>
</feature>
<gene>
    <name evidence="9" type="ORF">KFL_001100170</name>
</gene>
<dbReference type="InterPro" id="IPR013057">
    <property type="entry name" value="AA_transpt_TM"/>
</dbReference>
<dbReference type="GO" id="GO:0016020">
    <property type="term" value="C:membrane"/>
    <property type="evidence" value="ECO:0000318"/>
    <property type="project" value="GO_Central"/>
</dbReference>
<dbReference type="Pfam" id="PF01490">
    <property type="entry name" value="Aa_trans"/>
    <property type="match status" value="1"/>
</dbReference>
<comment type="subcellular location">
    <subcellularLocation>
        <location evidence="1">Membrane</location>
        <topology evidence="1">Multi-pass membrane protein</topology>
    </subcellularLocation>
</comment>
<feature type="domain" description="Amino acid transporter transmembrane" evidence="8">
    <location>
        <begin position="93"/>
        <end position="456"/>
    </location>
</feature>
<dbReference type="Proteomes" id="UP000054558">
    <property type="component" value="Unassembled WGS sequence"/>
</dbReference>
<reference evidence="9 10" key="1">
    <citation type="journal article" date="2014" name="Nat. Commun.">
        <title>Klebsormidium flaccidum genome reveals primary factors for plant terrestrial adaptation.</title>
        <authorList>
            <person name="Hori K."/>
            <person name="Maruyama F."/>
            <person name="Fujisawa T."/>
            <person name="Togashi T."/>
            <person name="Yamamoto N."/>
            <person name="Seo M."/>
            <person name="Sato S."/>
            <person name="Yamada T."/>
            <person name="Mori H."/>
            <person name="Tajima N."/>
            <person name="Moriyama T."/>
            <person name="Ikeuchi M."/>
            <person name="Watanabe M."/>
            <person name="Wada H."/>
            <person name="Kobayashi K."/>
            <person name="Saito M."/>
            <person name="Masuda T."/>
            <person name="Sasaki-Sekimoto Y."/>
            <person name="Mashiguchi K."/>
            <person name="Awai K."/>
            <person name="Shimojima M."/>
            <person name="Masuda S."/>
            <person name="Iwai M."/>
            <person name="Nobusawa T."/>
            <person name="Narise T."/>
            <person name="Kondo S."/>
            <person name="Saito H."/>
            <person name="Sato R."/>
            <person name="Murakawa M."/>
            <person name="Ihara Y."/>
            <person name="Oshima-Yamada Y."/>
            <person name="Ohtaka K."/>
            <person name="Satoh M."/>
            <person name="Sonobe K."/>
            <person name="Ishii M."/>
            <person name="Ohtani R."/>
            <person name="Kanamori-Sato M."/>
            <person name="Honoki R."/>
            <person name="Miyazaki D."/>
            <person name="Mochizuki H."/>
            <person name="Umetsu J."/>
            <person name="Higashi K."/>
            <person name="Shibata D."/>
            <person name="Kamiya Y."/>
            <person name="Sato N."/>
            <person name="Nakamura Y."/>
            <person name="Tabata S."/>
            <person name="Ida S."/>
            <person name="Kurokawa K."/>
            <person name="Ohta H."/>
        </authorList>
    </citation>
    <scope>NUCLEOTIDE SEQUENCE [LARGE SCALE GENOMIC DNA]</scope>
    <source>
        <strain evidence="9 10">NIES-2285</strain>
    </source>
</reference>
<keyword evidence="3" id="KW-0813">Transport</keyword>
<keyword evidence="5 7" id="KW-0472">Membrane</keyword>
<keyword evidence="3" id="KW-0029">Amino-acid transport</keyword>
<dbReference type="GO" id="GO:0015179">
    <property type="term" value="F:L-amino acid transmembrane transporter activity"/>
    <property type="evidence" value="ECO:0000318"/>
    <property type="project" value="GO_Central"/>
</dbReference>